<sequence>MGETEEAAIRLLNHDKKKEFWDYAYFFFSNTHNLNKADVKFLEAKIYQAIKEAGRYKLENASIPKESHVHDIRQSELMDMFKTIEFILGGAFNLFPFKKVDLQLEVNETKEKINHLKQQLDELEKETFYMTQKGADAKGYLLGEGKKFVVLKGSKTASIEKAANSFKEISAATNLERLKKQGVLQEIDGYYQFNETHIFNSPSGASDLIYLGATNGWKEWKNKEGESLEKLRE</sequence>
<proteinExistence type="predicted"/>
<dbReference type="RefSeq" id="WP_212724627.1">
    <property type="nucleotide sequence ID" value="NZ_CP071250.1"/>
</dbReference>
<dbReference type="CDD" id="cd10447">
    <property type="entry name" value="GIY-YIG_unchar_2"/>
    <property type="match status" value="1"/>
</dbReference>
<organism evidence="3 4">
    <name type="scientific">Turicibacter bilis</name>
    <dbReference type="NCBI Taxonomy" id="2735723"/>
    <lineage>
        <taxon>Bacteria</taxon>
        <taxon>Bacillati</taxon>
        <taxon>Bacillota</taxon>
        <taxon>Erysipelotrichia</taxon>
        <taxon>Erysipelotrichales</taxon>
        <taxon>Turicibacteraceae</taxon>
        <taxon>Turicibacter</taxon>
    </lineage>
</organism>
<feature type="domain" description="DUF4357" evidence="2">
    <location>
        <begin position="177"/>
        <end position="228"/>
    </location>
</feature>
<dbReference type="InterPro" id="IPR025579">
    <property type="entry name" value="DUF4357"/>
</dbReference>
<keyword evidence="1" id="KW-0175">Coiled coil</keyword>
<evidence type="ECO:0000256" key="1">
    <source>
        <dbReference type="SAM" id="Coils"/>
    </source>
</evidence>
<dbReference type="EMBL" id="CP071250">
    <property type="protein sequence ID" value="UUF07960.1"/>
    <property type="molecule type" value="Genomic_DNA"/>
</dbReference>
<protein>
    <submittedName>
        <fullName evidence="3">GIY-YIG nuclease family protein</fullName>
    </submittedName>
</protein>
<dbReference type="Proteomes" id="UP001058072">
    <property type="component" value="Chromosome"/>
</dbReference>
<dbReference type="Pfam" id="PF14267">
    <property type="entry name" value="DUF4357"/>
    <property type="match status" value="1"/>
</dbReference>
<dbReference type="AlphaFoldDB" id="A0A9Q9FG51"/>
<accession>A0A9Q9FG51</accession>
<evidence type="ECO:0000259" key="2">
    <source>
        <dbReference type="Pfam" id="PF14267"/>
    </source>
</evidence>
<name>A0A9Q9FG51_9FIRM</name>
<feature type="coiled-coil region" evidence="1">
    <location>
        <begin position="99"/>
        <end position="126"/>
    </location>
</feature>
<evidence type="ECO:0000313" key="3">
    <source>
        <dbReference type="EMBL" id="UUF07960.1"/>
    </source>
</evidence>
<gene>
    <name evidence="3" type="ORF">J0J70_10100</name>
</gene>
<reference evidence="3" key="1">
    <citation type="submission" date="2021-03" db="EMBL/GenBank/DDBJ databases">
        <title>Comparative Genomics and Metabolomics in the genus Turicibacter.</title>
        <authorList>
            <person name="Maki J."/>
            <person name="Looft T."/>
        </authorList>
    </citation>
    <scope>NUCLEOTIDE SEQUENCE</scope>
    <source>
        <strain evidence="3">ISU324</strain>
    </source>
</reference>
<evidence type="ECO:0000313" key="4">
    <source>
        <dbReference type="Proteomes" id="UP001058072"/>
    </source>
</evidence>